<evidence type="ECO:0000313" key="4">
    <source>
        <dbReference type="Proteomes" id="UP000182977"/>
    </source>
</evidence>
<dbReference type="Proteomes" id="UP000182977">
    <property type="component" value="Chromosome I"/>
</dbReference>
<dbReference type="InterPro" id="IPR052169">
    <property type="entry name" value="CW_Biosynth-Accessory"/>
</dbReference>
<reference evidence="4" key="1">
    <citation type="submission" date="2016-10" db="EMBL/GenBank/DDBJ databases">
        <authorList>
            <person name="Varghese N."/>
            <person name="Submissions S."/>
        </authorList>
    </citation>
    <scope>NUCLEOTIDE SEQUENCE [LARGE SCALE GENOMIC DNA]</scope>
    <source>
        <strain evidence="4">DSM 45079</strain>
    </source>
</reference>
<dbReference type="CDD" id="cd07381">
    <property type="entry name" value="MPP_CapA"/>
    <property type="match status" value="1"/>
</dbReference>
<keyword evidence="4" id="KW-1185">Reference proteome</keyword>
<evidence type="ECO:0000313" key="3">
    <source>
        <dbReference type="EMBL" id="SDU17738.1"/>
    </source>
</evidence>
<sequence>MERRPPSPPLRTTIGLLGDMMLGGQVGERLAAGQRVFSDDIASLLAGADLVVANLECCITTSTQRWPSPSKRFYFRAPPAAADALAELGVDCVTLANNHSMDYGEVGLSETIDRLTRVGIDVVGAGADVMRARAPSVVEVNGVRVGVMGVTDHPPEWAATRTSPGVAFARLSAGVPEWLQTRIETLAQACDVVLLSPHWGPNLARTPAPYVRRAAQEFIDAGATLVAGHSAHLCHGTADRVIFDLGDFVNDYEPHPLVRMDLGAVWLVDLDPSGRPARARVFPTVCRAGQVTLASGADRARFAEGLVAETLEIELPDIGRGGDPADHARIAQLNVGDRSALR</sequence>
<protein>
    <submittedName>
        <fullName evidence="3">Poly-gamma-glutamate synthesis protein (Capsule biosynthesis protein)</fullName>
    </submittedName>
</protein>
<gene>
    <name evidence="3" type="ORF">SAMN04488563_0441</name>
</gene>
<dbReference type="PANTHER" id="PTHR33393:SF13">
    <property type="entry name" value="PGA BIOSYNTHESIS PROTEIN CAPA"/>
    <property type="match status" value="1"/>
</dbReference>
<dbReference type="AlphaFoldDB" id="A0A1H2GEB1"/>
<proteinExistence type="inferred from homology"/>
<dbReference type="Gene3D" id="3.60.21.10">
    <property type="match status" value="1"/>
</dbReference>
<dbReference type="EMBL" id="LT629791">
    <property type="protein sequence ID" value="SDU17738.1"/>
    <property type="molecule type" value="Genomic_DNA"/>
</dbReference>
<dbReference type="SMART" id="SM00854">
    <property type="entry name" value="PGA_cap"/>
    <property type="match status" value="1"/>
</dbReference>
<evidence type="ECO:0000259" key="2">
    <source>
        <dbReference type="SMART" id="SM00854"/>
    </source>
</evidence>
<dbReference type="InterPro" id="IPR029052">
    <property type="entry name" value="Metallo-depent_PP-like"/>
</dbReference>
<dbReference type="Pfam" id="PF09587">
    <property type="entry name" value="PGA_cap"/>
    <property type="match status" value="1"/>
</dbReference>
<accession>A0A1H2GEB1</accession>
<dbReference type="STRING" id="419479.SAMN04488563_0441"/>
<feature type="domain" description="Capsule synthesis protein CapA" evidence="2">
    <location>
        <begin position="13"/>
        <end position="252"/>
    </location>
</feature>
<comment type="similarity">
    <text evidence="1">Belongs to the CapA family.</text>
</comment>
<dbReference type="PANTHER" id="PTHR33393">
    <property type="entry name" value="POLYGLUTAMINE SYNTHESIS ACCESSORY PROTEIN RV0574C-RELATED"/>
    <property type="match status" value="1"/>
</dbReference>
<evidence type="ECO:0000256" key="1">
    <source>
        <dbReference type="ARBA" id="ARBA00005662"/>
    </source>
</evidence>
<dbReference type="InterPro" id="IPR019079">
    <property type="entry name" value="Capsule_synth_CapA"/>
</dbReference>
<organism evidence="3 4">
    <name type="scientific">Jiangella alkaliphila</name>
    <dbReference type="NCBI Taxonomy" id="419479"/>
    <lineage>
        <taxon>Bacteria</taxon>
        <taxon>Bacillati</taxon>
        <taxon>Actinomycetota</taxon>
        <taxon>Actinomycetes</taxon>
        <taxon>Jiangellales</taxon>
        <taxon>Jiangellaceae</taxon>
        <taxon>Jiangella</taxon>
    </lineage>
</organism>
<name>A0A1H2GEB1_9ACTN</name>
<dbReference type="SUPFAM" id="SSF56300">
    <property type="entry name" value="Metallo-dependent phosphatases"/>
    <property type="match status" value="1"/>
</dbReference>